<dbReference type="AlphaFoldDB" id="A0AAW1LS97"/>
<accession>A0AAW1LS97</accession>
<sequence>MGCRKSRVVHAQMLDKSIAKRATSESPQVGVLSPQLWSLVVEDLIRLLNDKGIWTQEFADDIVIVANGKLPGAVDAGIR</sequence>
<comment type="caution">
    <text evidence="1">The sequence shown here is derived from an EMBL/GenBank/DDBJ whole genome shotgun (WGS) entry which is preliminary data.</text>
</comment>
<dbReference type="Proteomes" id="UP001458880">
    <property type="component" value="Unassembled WGS sequence"/>
</dbReference>
<keyword evidence="2" id="KW-1185">Reference proteome</keyword>
<gene>
    <name evidence="1" type="ORF">QE152_g12409</name>
</gene>
<evidence type="ECO:0000313" key="1">
    <source>
        <dbReference type="EMBL" id="KAK9736531.1"/>
    </source>
</evidence>
<name>A0AAW1LS97_POPJA</name>
<protein>
    <recommendedName>
        <fullName evidence="3">Reverse transcriptase</fullName>
    </recommendedName>
</protein>
<dbReference type="EMBL" id="JASPKY010000112">
    <property type="protein sequence ID" value="KAK9736531.1"/>
    <property type="molecule type" value="Genomic_DNA"/>
</dbReference>
<evidence type="ECO:0008006" key="3">
    <source>
        <dbReference type="Google" id="ProtNLM"/>
    </source>
</evidence>
<organism evidence="1 2">
    <name type="scientific">Popillia japonica</name>
    <name type="common">Japanese beetle</name>
    <dbReference type="NCBI Taxonomy" id="7064"/>
    <lineage>
        <taxon>Eukaryota</taxon>
        <taxon>Metazoa</taxon>
        <taxon>Ecdysozoa</taxon>
        <taxon>Arthropoda</taxon>
        <taxon>Hexapoda</taxon>
        <taxon>Insecta</taxon>
        <taxon>Pterygota</taxon>
        <taxon>Neoptera</taxon>
        <taxon>Endopterygota</taxon>
        <taxon>Coleoptera</taxon>
        <taxon>Polyphaga</taxon>
        <taxon>Scarabaeiformia</taxon>
        <taxon>Scarabaeidae</taxon>
        <taxon>Rutelinae</taxon>
        <taxon>Popillia</taxon>
    </lineage>
</organism>
<reference evidence="1 2" key="1">
    <citation type="journal article" date="2024" name="BMC Genomics">
        <title>De novo assembly and annotation of Popillia japonica's genome with initial clues to its potential as an invasive pest.</title>
        <authorList>
            <person name="Cucini C."/>
            <person name="Boschi S."/>
            <person name="Funari R."/>
            <person name="Cardaioli E."/>
            <person name="Iannotti N."/>
            <person name="Marturano G."/>
            <person name="Paoli F."/>
            <person name="Bruttini M."/>
            <person name="Carapelli A."/>
            <person name="Frati F."/>
            <person name="Nardi F."/>
        </authorList>
    </citation>
    <scope>NUCLEOTIDE SEQUENCE [LARGE SCALE GENOMIC DNA]</scope>
    <source>
        <strain evidence="1">DMR45628</strain>
    </source>
</reference>
<evidence type="ECO:0000313" key="2">
    <source>
        <dbReference type="Proteomes" id="UP001458880"/>
    </source>
</evidence>
<proteinExistence type="predicted"/>